<dbReference type="OrthoDB" id="10461599at2759"/>
<reference evidence="2 3" key="1">
    <citation type="submission" date="2008-07" db="EMBL/GenBank/DDBJ databases">
        <authorList>
            <person name="El-Sayed N."/>
            <person name="Caler E."/>
            <person name="Inman J."/>
            <person name="Amedeo P."/>
            <person name="Hass B."/>
            <person name="Wortman J."/>
        </authorList>
    </citation>
    <scope>NUCLEOTIDE SEQUENCE [LARGE SCALE GENOMIC DNA]</scope>
    <source>
        <strain evidence="3">ATCC 50983 / TXsc</strain>
    </source>
</reference>
<evidence type="ECO:0008006" key="4">
    <source>
        <dbReference type="Google" id="ProtNLM"/>
    </source>
</evidence>
<dbReference type="EMBL" id="GG685288">
    <property type="protein sequence ID" value="EER00099.1"/>
    <property type="molecule type" value="Genomic_DNA"/>
</dbReference>
<name>C5LTD1_PERM5</name>
<protein>
    <recommendedName>
        <fullName evidence="4">RNase III domain-containing protein</fullName>
    </recommendedName>
</protein>
<gene>
    <name evidence="2" type="ORF">Pmar_PMAR024579</name>
</gene>
<evidence type="ECO:0000313" key="2">
    <source>
        <dbReference type="EMBL" id="EER00099.1"/>
    </source>
</evidence>
<dbReference type="InParanoid" id="C5LTD1"/>
<evidence type="ECO:0000313" key="3">
    <source>
        <dbReference type="Proteomes" id="UP000007800"/>
    </source>
</evidence>
<dbReference type="GO" id="GO:0004525">
    <property type="term" value="F:ribonuclease III activity"/>
    <property type="evidence" value="ECO:0007669"/>
    <property type="project" value="InterPro"/>
</dbReference>
<feature type="region of interest" description="Disordered" evidence="1">
    <location>
        <begin position="313"/>
        <end position="340"/>
    </location>
</feature>
<dbReference type="RefSeq" id="XP_002767381.1">
    <property type="nucleotide sequence ID" value="XM_002767335.1"/>
</dbReference>
<proteinExistence type="predicted"/>
<organism evidence="3">
    <name type="scientific">Perkinsus marinus (strain ATCC 50983 / TXsc)</name>
    <dbReference type="NCBI Taxonomy" id="423536"/>
    <lineage>
        <taxon>Eukaryota</taxon>
        <taxon>Sar</taxon>
        <taxon>Alveolata</taxon>
        <taxon>Perkinsozoa</taxon>
        <taxon>Perkinsea</taxon>
        <taxon>Perkinsida</taxon>
        <taxon>Perkinsidae</taxon>
        <taxon>Perkinsus</taxon>
    </lineage>
</organism>
<dbReference type="InterPro" id="IPR036389">
    <property type="entry name" value="RNase_III_sf"/>
</dbReference>
<dbReference type="GeneID" id="9049794"/>
<dbReference type="Gene3D" id="1.10.1520.10">
    <property type="entry name" value="Ribonuclease III domain"/>
    <property type="match status" value="1"/>
</dbReference>
<accession>C5LTD1</accession>
<dbReference type="SUPFAM" id="SSF69065">
    <property type="entry name" value="RNase III domain-like"/>
    <property type="match status" value="1"/>
</dbReference>
<dbReference type="Proteomes" id="UP000007800">
    <property type="component" value="Unassembled WGS sequence"/>
</dbReference>
<evidence type="ECO:0000256" key="1">
    <source>
        <dbReference type="SAM" id="MobiDB-lite"/>
    </source>
</evidence>
<dbReference type="GO" id="GO:0006396">
    <property type="term" value="P:RNA processing"/>
    <property type="evidence" value="ECO:0007669"/>
    <property type="project" value="InterPro"/>
</dbReference>
<dbReference type="AlphaFoldDB" id="C5LTD1"/>
<keyword evidence="3" id="KW-1185">Reference proteome</keyword>
<sequence length="340" mass="37899">MTSAKEAILSTEWPVIPTSTLMDSSCYPLLVLARHSSFPRPYCVFSLAPDVTASTLLVQEGAWSAGSHDDVIPLTRLYQQKYHLRADPSQRVLIASARPAPLRPGKCKTPAPKSAVYLLPQYVQLHPLEEEGPQMKHELQHAVPWGLVHLARGLAIGHVCDACGAPGADRMMAEALTAYDGINTRLAWLGDAFWRVLVTDRLYWSNEYQAEAFVELCDRHPFLTNATLFEPLALVAPRNAQAVRNKRYADVFEAIIGAVGIHYYRRTRAVGKTLSQLHQVKHFLAPEVDENDTVKGPGTREWLNLERSLTVWEESSEGSSLGDMNDRRNSLYRASSNSPL</sequence>